<dbReference type="InterPro" id="IPR014710">
    <property type="entry name" value="RmlC-like_jellyroll"/>
</dbReference>
<evidence type="ECO:0000313" key="5">
    <source>
        <dbReference type="EMBL" id="CEN29235.1"/>
    </source>
</evidence>
<evidence type="ECO:0000256" key="2">
    <source>
        <dbReference type="ARBA" id="ARBA00023125"/>
    </source>
</evidence>
<dbReference type="Pfam" id="PF12833">
    <property type="entry name" value="HTH_18"/>
    <property type="match status" value="1"/>
</dbReference>
<dbReference type="PRINTS" id="PR00032">
    <property type="entry name" value="HTHARAC"/>
</dbReference>
<reference evidence="6" key="1">
    <citation type="submission" date="2015-01" db="EMBL/GenBank/DDBJ databases">
        <authorList>
            <person name="Andreevskaya M."/>
        </authorList>
    </citation>
    <scope>NUCLEOTIDE SEQUENCE [LARGE SCALE GENOMIC DNA]</scope>
    <source>
        <strain evidence="6">MKFS47</strain>
    </source>
</reference>
<dbReference type="InterPro" id="IPR009057">
    <property type="entry name" value="Homeodomain-like_sf"/>
</dbReference>
<dbReference type="AlphaFoldDB" id="A0A0D6E0E4"/>
<gene>
    <name evidence="5" type="ORF">LACPI_2035</name>
</gene>
<evidence type="ECO:0000313" key="6">
    <source>
        <dbReference type="Proteomes" id="UP000033166"/>
    </source>
</evidence>
<dbReference type="PANTHER" id="PTHR43280">
    <property type="entry name" value="ARAC-FAMILY TRANSCRIPTIONAL REGULATOR"/>
    <property type="match status" value="1"/>
</dbReference>
<dbReference type="GO" id="GO:0003700">
    <property type="term" value="F:DNA-binding transcription factor activity"/>
    <property type="evidence" value="ECO:0007669"/>
    <property type="project" value="InterPro"/>
</dbReference>
<keyword evidence="2" id="KW-0238">DNA-binding</keyword>
<dbReference type="PROSITE" id="PS01124">
    <property type="entry name" value="HTH_ARAC_FAMILY_2"/>
    <property type="match status" value="1"/>
</dbReference>
<evidence type="ECO:0000256" key="3">
    <source>
        <dbReference type="ARBA" id="ARBA00023163"/>
    </source>
</evidence>
<dbReference type="Pfam" id="PF02311">
    <property type="entry name" value="AraC_binding"/>
    <property type="match status" value="1"/>
</dbReference>
<dbReference type="STRING" id="1364.LP2241_50398"/>
<feature type="domain" description="HTH araC/xylS-type" evidence="4">
    <location>
        <begin position="177"/>
        <end position="276"/>
    </location>
</feature>
<accession>A0A0D6E0E4</accession>
<protein>
    <submittedName>
        <fullName evidence="5">Transcriptional regulatory protein, AraC family</fullName>
    </submittedName>
</protein>
<dbReference type="SUPFAM" id="SSF46689">
    <property type="entry name" value="Homeodomain-like"/>
    <property type="match status" value="2"/>
</dbReference>
<dbReference type="RefSeq" id="WP_047916231.1">
    <property type="nucleotide sequence ID" value="NZ_LN774769.1"/>
</dbReference>
<dbReference type="GO" id="GO:0043565">
    <property type="term" value="F:sequence-specific DNA binding"/>
    <property type="evidence" value="ECO:0007669"/>
    <property type="project" value="InterPro"/>
</dbReference>
<dbReference type="EMBL" id="LN774769">
    <property type="protein sequence ID" value="CEN29235.1"/>
    <property type="molecule type" value="Genomic_DNA"/>
</dbReference>
<dbReference type="InterPro" id="IPR018062">
    <property type="entry name" value="HTH_AraC-typ_CS"/>
</dbReference>
<dbReference type="SMART" id="SM00342">
    <property type="entry name" value="HTH_ARAC"/>
    <property type="match status" value="1"/>
</dbReference>
<sequence>MLQLNTKTFNPEILYVFDYENIGPTTNKHHCHDFLELSIVLDGSVDYVIGDQKTRIPEKTLLLFNPGVYHHESYEAGMSATQLHIGFRNLTLHGVPRDRFPFTSSIIKLTDFEAQFFDVCKAILLEKATAYPGYDLMIKALVMKLIVLILRDSATSQLETNALKLSYEAQEKQVMIEHIIDYLEAHHDEEVSLSTLSQSLYMSPTYISRVFKEETGESPINYLIKIRLARAKALLKSNANVTVKEAANQVGYSDAFYFSKLFKKYYGKSPSTLLRRHK</sequence>
<evidence type="ECO:0000259" key="4">
    <source>
        <dbReference type="PROSITE" id="PS01124"/>
    </source>
</evidence>
<dbReference type="HOGENOM" id="CLU_000445_88_3_9"/>
<dbReference type="PROSITE" id="PS00041">
    <property type="entry name" value="HTH_ARAC_FAMILY_1"/>
    <property type="match status" value="1"/>
</dbReference>
<dbReference type="Proteomes" id="UP000033166">
    <property type="component" value="Chromosome I"/>
</dbReference>
<organism evidence="5 6">
    <name type="scientific">Pseudolactococcus piscium MKFS47</name>
    <dbReference type="NCBI Taxonomy" id="297352"/>
    <lineage>
        <taxon>Bacteria</taxon>
        <taxon>Bacillati</taxon>
        <taxon>Bacillota</taxon>
        <taxon>Bacilli</taxon>
        <taxon>Lactobacillales</taxon>
        <taxon>Streptococcaceae</taxon>
        <taxon>Pseudolactococcus</taxon>
    </lineage>
</organism>
<dbReference type="InterPro" id="IPR020449">
    <property type="entry name" value="Tscrpt_reg_AraC-type_HTH"/>
</dbReference>
<proteinExistence type="predicted"/>
<dbReference type="KEGG" id="lpk:LACPI_2035"/>
<dbReference type="InterPro" id="IPR003313">
    <property type="entry name" value="AraC-bd"/>
</dbReference>
<dbReference type="InterPro" id="IPR037923">
    <property type="entry name" value="HTH-like"/>
</dbReference>
<dbReference type="Gene3D" id="2.60.120.10">
    <property type="entry name" value="Jelly Rolls"/>
    <property type="match status" value="1"/>
</dbReference>
<dbReference type="SUPFAM" id="SSF51215">
    <property type="entry name" value="Regulatory protein AraC"/>
    <property type="match status" value="1"/>
</dbReference>
<keyword evidence="1" id="KW-0805">Transcription regulation</keyword>
<dbReference type="Gene3D" id="1.10.10.60">
    <property type="entry name" value="Homeodomain-like"/>
    <property type="match status" value="2"/>
</dbReference>
<name>A0A0D6E0E4_9LACT</name>
<dbReference type="InterPro" id="IPR018060">
    <property type="entry name" value="HTH_AraC"/>
</dbReference>
<dbReference type="PANTHER" id="PTHR43280:SF28">
    <property type="entry name" value="HTH-TYPE TRANSCRIPTIONAL ACTIVATOR RHAS"/>
    <property type="match status" value="1"/>
</dbReference>
<keyword evidence="3" id="KW-0804">Transcription</keyword>
<evidence type="ECO:0000256" key="1">
    <source>
        <dbReference type="ARBA" id="ARBA00023015"/>
    </source>
</evidence>